<dbReference type="AlphaFoldDB" id="A0A0T5ZYI3"/>
<dbReference type="Proteomes" id="UP000051297">
    <property type="component" value="Unassembled WGS sequence"/>
</dbReference>
<accession>A0A0T5ZYI3</accession>
<proteinExistence type="predicted"/>
<name>A0A0T5ZYI3_UNCKA</name>
<evidence type="ECO:0000313" key="2">
    <source>
        <dbReference type="Proteomes" id="UP000051297"/>
    </source>
</evidence>
<protein>
    <submittedName>
        <fullName evidence="1">Uncharacterized protein</fullName>
    </submittedName>
</protein>
<sequence>MAKRDQRHPSLRGYQVSRWLKRGILKVDQLEGTRILVVREAVRVRLTARHRTTLSQGIFLVPRWTPVPATDLEKLEKLSPADKGEHGLIRHRGMDLLLIYQQVEDLDHVIRQQEHILRDREHTVFFESVIRPHIVGRARAAEALKRIRGADLKHTRETYLGNVRDALEHPERFFDPRKPPQTLDPKKIEGLLRYLDGLVDGLNSLMERPYVTARKKAQRSIRCTQKWIRKNEFEKAAGMIRRAQEHLRQLP</sequence>
<evidence type="ECO:0000313" key="1">
    <source>
        <dbReference type="EMBL" id="KRT67823.1"/>
    </source>
</evidence>
<gene>
    <name evidence="1" type="ORF">XU08_C0001G0234</name>
</gene>
<organism evidence="1 2">
    <name type="scientific">candidate division WWE3 bacterium CSP1-7</name>
    <dbReference type="NCBI Taxonomy" id="1576480"/>
    <lineage>
        <taxon>Bacteria</taxon>
        <taxon>Katanobacteria</taxon>
    </lineage>
</organism>
<reference evidence="1 2" key="1">
    <citation type="submission" date="2015-05" db="EMBL/GenBank/DDBJ databases">
        <title>Critical biogeochemical functions in the subsurface are associated with bacteria from new phyla and little studied lineages.</title>
        <authorList>
            <person name="Hug L.A."/>
            <person name="Thomas B.C."/>
            <person name="Sharon I."/>
            <person name="Brown C.T."/>
            <person name="Sharma R."/>
            <person name="Hettich R.L."/>
            <person name="Wilkins M.J."/>
            <person name="Williams K.H."/>
            <person name="Singh A."/>
            <person name="Banfield J.F."/>
        </authorList>
    </citation>
    <scope>NUCLEOTIDE SEQUENCE [LARGE SCALE GENOMIC DNA]</scope>
    <source>
        <strain evidence="1">CSP1-7</strain>
    </source>
</reference>
<dbReference type="EMBL" id="LDXK01000001">
    <property type="protein sequence ID" value="KRT67823.1"/>
    <property type="molecule type" value="Genomic_DNA"/>
</dbReference>
<dbReference type="STRING" id="1576480.XU08_C0001G0234"/>
<comment type="caution">
    <text evidence="1">The sequence shown here is derived from an EMBL/GenBank/DDBJ whole genome shotgun (WGS) entry which is preliminary data.</text>
</comment>